<reference evidence="1" key="1">
    <citation type="submission" date="2021-06" db="EMBL/GenBank/DDBJ databases">
        <authorList>
            <person name="Kallberg Y."/>
            <person name="Tangrot J."/>
            <person name="Rosling A."/>
        </authorList>
    </citation>
    <scope>NUCLEOTIDE SEQUENCE</scope>
    <source>
        <strain evidence="1">AZ414A</strain>
    </source>
</reference>
<dbReference type="OrthoDB" id="2093409at2759"/>
<keyword evidence="2" id="KW-1185">Reference proteome</keyword>
<evidence type="ECO:0000313" key="1">
    <source>
        <dbReference type="EMBL" id="CAG8520319.1"/>
    </source>
</evidence>
<dbReference type="AlphaFoldDB" id="A0A9N9FAC4"/>
<accession>A0A9N9FAC4</accession>
<proteinExistence type="predicted"/>
<evidence type="ECO:0000313" key="2">
    <source>
        <dbReference type="Proteomes" id="UP000789706"/>
    </source>
</evidence>
<protein>
    <submittedName>
        <fullName evidence="1">4079_t:CDS:1</fullName>
    </submittedName>
</protein>
<dbReference type="Proteomes" id="UP000789706">
    <property type="component" value="Unassembled WGS sequence"/>
</dbReference>
<name>A0A9N9FAC4_9GLOM</name>
<comment type="caution">
    <text evidence="1">The sequence shown here is derived from an EMBL/GenBank/DDBJ whole genome shotgun (WGS) entry which is preliminary data.</text>
</comment>
<dbReference type="EMBL" id="CAJVPK010000512">
    <property type="protein sequence ID" value="CAG8520319.1"/>
    <property type="molecule type" value="Genomic_DNA"/>
</dbReference>
<organism evidence="1 2">
    <name type="scientific">Diversispora eburnea</name>
    <dbReference type="NCBI Taxonomy" id="1213867"/>
    <lineage>
        <taxon>Eukaryota</taxon>
        <taxon>Fungi</taxon>
        <taxon>Fungi incertae sedis</taxon>
        <taxon>Mucoromycota</taxon>
        <taxon>Glomeromycotina</taxon>
        <taxon>Glomeromycetes</taxon>
        <taxon>Diversisporales</taxon>
        <taxon>Diversisporaceae</taxon>
        <taxon>Diversispora</taxon>
    </lineage>
</organism>
<sequence length="47" mass="5327">MNIPFVTRPLSTLRYLAAEYPVYVWSIGLGALVPKRPRNHPAGYEDP</sequence>
<gene>
    <name evidence="1" type="ORF">DEBURN_LOCUS5627</name>
</gene>